<protein>
    <recommendedName>
        <fullName evidence="3">Fumarate hydratase class II</fullName>
        <shortName evidence="3">Fumarase C</shortName>
        <ecNumber evidence="3">4.2.1.2</ecNumber>
    </recommendedName>
    <alternativeName>
        <fullName evidence="3">Aerobic fumarase</fullName>
    </alternativeName>
    <alternativeName>
        <fullName evidence="3">Iron-independent fumarase</fullName>
    </alternativeName>
</protein>
<organism evidence="6 7">
    <name type="scientific">Fermentimonas caenicola</name>
    <dbReference type="NCBI Taxonomy" id="1562970"/>
    <lineage>
        <taxon>Bacteria</taxon>
        <taxon>Pseudomonadati</taxon>
        <taxon>Bacteroidota</taxon>
        <taxon>Bacteroidia</taxon>
        <taxon>Bacteroidales</taxon>
        <taxon>Dysgonomonadaceae</taxon>
        <taxon>Fermentimonas</taxon>
    </lineage>
</organism>
<dbReference type="SUPFAM" id="SSF48557">
    <property type="entry name" value="L-aspartase-like"/>
    <property type="match status" value="1"/>
</dbReference>
<dbReference type="Gene3D" id="1.10.275.10">
    <property type="entry name" value="Fumarase/aspartase (N-terminal domain)"/>
    <property type="match status" value="1"/>
</dbReference>
<comment type="subcellular location">
    <subcellularLocation>
        <location evidence="3">Cytoplasm</location>
    </subcellularLocation>
</comment>
<dbReference type="InterPro" id="IPR000362">
    <property type="entry name" value="Fumarate_lyase_fam"/>
</dbReference>
<dbReference type="PRINTS" id="PR00149">
    <property type="entry name" value="FUMRATELYASE"/>
</dbReference>
<dbReference type="InterPro" id="IPR020557">
    <property type="entry name" value="Fumarate_lyase_CS"/>
</dbReference>
<comment type="pathway">
    <text evidence="3">Carbohydrate metabolism; tricarboxylic acid cycle; (S)-malate from fumarate: step 1/1.</text>
</comment>
<evidence type="ECO:0000259" key="5">
    <source>
        <dbReference type="Pfam" id="PF10415"/>
    </source>
</evidence>
<dbReference type="Pfam" id="PF00206">
    <property type="entry name" value="Lyase_1"/>
    <property type="match status" value="1"/>
</dbReference>
<dbReference type="NCBIfam" id="NF008909">
    <property type="entry name" value="PRK12273.1"/>
    <property type="match status" value="1"/>
</dbReference>
<feature type="binding site" evidence="3">
    <location>
        <position position="188"/>
    </location>
    <ligand>
        <name>substrate</name>
    </ligand>
</feature>
<dbReference type="NCBIfam" id="TIGR00979">
    <property type="entry name" value="fumC_II"/>
    <property type="match status" value="1"/>
</dbReference>
<feature type="binding site" evidence="3">
    <location>
        <position position="320"/>
    </location>
    <ligand>
        <name>substrate</name>
    </ligand>
</feature>
<evidence type="ECO:0000313" key="6">
    <source>
        <dbReference type="EMBL" id="CEA17064.1"/>
    </source>
</evidence>
<feature type="domain" description="Fumarase C C-terminal" evidence="5">
    <location>
        <begin position="409"/>
        <end position="461"/>
    </location>
</feature>
<dbReference type="Gene3D" id="1.10.40.30">
    <property type="entry name" value="Fumarase/aspartase (C-terminal domain)"/>
    <property type="match status" value="1"/>
</dbReference>
<dbReference type="GO" id="GO:0006108">
    <property type="term" value="P:malate metabolic process"/>
    <property type="evidence" value="ECO:0007669"/>
    <property type="project" value="TreeGrafter"/>
</dbReference>
<comment type="miscellaneous">
    <text evidence="3">There are 2 substrate-binding sites: the catalytic A site, and the non-catalytic B site that may play a role in the transfer of substrate or product between the active site and the solvent. Alternatively, the B site may bind allosteric effectors.</text>
</comment>
<evidence type="ECO:0000256" key="3">
    <source>
        <dbReference type="HAMAP-Rule" id="MF_00743"/>
    </source>
</evidence>
<reference evidence="6 7" key="1">
    <citation type="submission" date="2014-08" db="EMBL/GenBank/DDBJ databases">
        <authorList>
            <person name="Wibberg D."/>
        </authorList>
    </citation>
    <scope>NUCLEOTIDE SEQUENCE [LARGE SCALE GENOMIC DNA]</scope>
    <source>
        <strain evidence="7">ING2-E5B</strain>
    </source>
</reference>
<evidence type="ECO:0000256" key="1">
    <source>
        <dbReference type="ARBA" id="ARBA00009084"/>
    </source>
</evidence>
<dbReference type="STRING" id="1562970.ING2E5B_2339"/>
<dbReference type="KEGG" id="pbt:ING2E5B_2339"/>
<dbReference type="FunFam" id="1.10.275.10:FF:000001">
    <property type="entry name" value="Fumarate hydratase, mitochondrial"/>
    <property type="match status" value="1"/>
</dbReference>
<dbReference type="HOGENOM" id="CLU_021594_4_1_10"/>
<keyword evidence="7" id="KW-1185">Reference proteome</keyword>
<dbReference type="Proteomes" id="UP000032417">
    <property type="component" value="Chromosome 1"/>
</dbReference>
<dbReference type="PANTHER" id="PTHR11444">
    <property type="entry name" value="ASPARTATEAMMONIA/ARGININOSUCCINATE/ADENYLOSUCCINATE LYASE"/>
    <property type="match status" value="1"/>
</dbReference>
<dbReference type="InterPro" id="IPR024083">
    <property type="entry name" value="Fumarase/histidase_N"/>
</dbReference>
<feature type="binding site" evidence="3">
    <location>
        <begin position="140"/>
        <end position="142"/>
    </location>
    <ligand>
        <name>substrate</name>
    </ligand>
</feature>
<comment type="subunit">
    <text evidence="3">Homotetramer.</text>
</comment>
<dbReference type="FunFam" id="1.10.40.30:FF:000002">
    <property type="entry name" value="Fumarate hydratase class II"/>
    <property type="match status" value="1"/>
</dbReference>
<feature type="active site" evidence="3">
    <location>
        <position position="319"/>
    </location>
</feature>
<keyword evidence="2 3" id="KW-0456">Lyase</keyword>
<dbReference type="InterPro" id="IPR018951">
    <property type="entry name" value="Fumarase_C_C"/>
</dbReference>
<keyword evidence="3" id="KW-0963">Cytoplasm</keyword>
<gene>
    <name evidence="3 6" type="primary">fumC</name>
    <name evidence="6" type="ORF">ING2E5B_2339</name>
</gene>
<dbReference type="HAMAP" id="MF_00743">
    <property type="entry name" value="FumaraseC"/>
    <property type="match status" value="1"/>
</dbReference>
<dbReference type="InterPro" id="IPR022761">
    <property type="entry name" value="Fumarate_lyase_N"/>
</dbReference>
<dbReference type="EMBL" id="LN515532">
    <property type="protein sequence ID" value="CEA17064.1"/>
    <property type="molecule type" value="Genomic_DNA"/>
</dbReference>
<dbReference type="GO" id="GO:0006106">
    <property type="term" value="P:fumarate metabolic process"/>
    <property type="evidence" value="ECO:0007669"/>
    <property type="project" value="InterPro"/>
</dbReference>
<dbReference type="Gene3D" id="1.20.200.10">
    <property type="entry name" value="Fumarase/aspartase (Central domain)"/>
    <property type="match status" value="1"/>
</dbReference>
<dbReference type="GO" id="GO:0005737">
    <property type="term" value="C:cytoplasm"/>
    <property type="evidence" value="ECO:0007669"/>
    <property type="project" value="UniProtKB-SubCell"/>
</dbReference>
<dbReference type="AlphaFoldDB" id="A0A098C2D5"/>
<feature type="domain" description="Fumarate lyase N-terminal" evidence="4">
    <location>
        <begin position="11"/>
        <end position="343"/>
    </location>
</feature>
<comment type="similarity">
    <text evidence="1 3">Belongs to the class-II fumarase/aspartase family. Fumarase subfamily.</text>
</comment>
<dbReference type="PANTHER" id="PTHR11444:SF1">
    <property type="entry name" value="FUMARATE HYDRATASE, MITOCHONDRIAL"/>
    <property type="match status" value="1"/>
</dbReference>
<comment type="catalytic activity">
    <reaction evidence="3">
        <text>(S)-malate = fumarate + H2O</text>
        <dbReference type="Rhea" id="RHEA:12460"/>
        <dbReference type="ChEBI" id="CHEBI:15377"/>
        <dbReference type="ChEBI" id="CHEBI:15589"/>
        <dbReference type="ChEBI" id="CHEBI:29806"/>
        <dbReference type="EC" id="4.2.1.2"/>
    </reaction>
</comment>
<dbReference type="UniPathway" id="UPA00223">
    <property type="reaction ID" value="UER01007"/>
</dbReference>
<dbReference type="InterPro" id="IPR008948">
    <property type="entry name" value="L-Aspartase-like"/>
</dbReference>
<dbReference type="OrthoDB" id="9802809at2"/>
<accession>A0A098C2D5</accession>
<dbReference type="EC" id="4.2.1.2" evidence="3"/>
<evidence type="ECO:0000256" key="2">
    <source>
        <dbReference type="ARBA" id="ARBA00023239"/>
    </source>
</evidence>
<evidence type="ECO:0000313" key="7">
    <source>
        <dbReference type="Proteomes" id="UP000032417"/>
    </source>
</evidence>
<feature type="active site" description="Proton donor/acceptor" evidence="3">
    <location>
        <position position="189"/>
    </location>
</feature>
<name>A0A098C2D5_9BACT</name>
<dbReference type="InterPro" id="IPR005677">
    <property type="entry name" value="Fum_hydII"/>
</dbReference>
<feature type="binding site" evidence="3">
    <location>
        <begin position="325"/>
        <end position="327"/>
    </location>
    <ligand>
        <name>substrate</name>
    </ligand>
</feature>
<dbReference type="FunFam" id="1.20.200.10:FF:000001">
    <property type="entry name" value="Fumarate hydratase, mitochondrial"/>
    <property type="match status" value="1"/>
</dbReference>
<dbReference type="PATRIC" id="fig|1562970.3.peg.2311"/>
<feature type="site" description="Important for catalytic activity" evidence="3">
    <location>
        <position position="332"/>
    </location>
</feature>
<dbReference type="GO" id="GO:0004333">
    <property type="term" value="F:fumarate hydratase activity"/>
    <property type="evidence" value="ECO:0007669"/>
    <property type="project" value="UniProtKB-UniRule"/>
</dbReference>
<dbReference type="CDD" id="cd01362">
    <property type="entry name" value="Fumarase_classII"/>
    <property type="match status" value="1"/>
</dbReference>
<dbReference type="Pfam" id="PF10415">
    <property type="entry name" value="FumaraseC_C"/>
    <property type="match status" value="1"/>
</dbReference>
<dbReference type="PROSITE" id="PS00163">
    <property type="entry name" value="FUMARATE_LYASES"/>
    <property type="match status" value="1"/>
</dbReference>
<comment type="caution">
    <text evidence="3">Lacks conserved residue(s) required for the propagation of feature annotation.</text>
</comment>
<dbReference type="PRINTS" id="PR00145">
    <property type="entry name" value="ARGSUCLYASE"/>
</dbReference>
<sequence length="465" mass="50608">MEYRIEKDTLGEVKVPAQKLWGAQTERSRSNFKIGESASMPIELIYGFAYLKKGAAYANHELGVLSVEKRDLIARVCDEILEGRHDDHFPLVVWQTGSGTQSNMNVNEVIANRAHQLAGRKVGEGEKVLQPNDDVNKSQSSNDTFPTAMHIACYKKVVENTLPGLRQLHKSLEKKSIDMADVVKIGRTHLMDATPLTLGQEFSGYASQLEHGIKAIENTLPHLAELALGGTAVGTGLNTPKGYDVLVAKYIAEFTELPFVSAKNKFEALAAHDAIVETHGALKQIAVSLNKIANDIRLLASGPRSGIGEINIPANEPGSSIMPGKVNPTQAEALTMVCAQVIGNDVAITVGGMQGHFELNVFKPLMAANFLQSAQLLGDAARSFDIHCVQGITPNRARIKELLENSLMLVTALNTKIGYYKAAEIANEAHKNGTTLKEEAVRLGYVTAEEFDEWVRPEDMIAPFS</sequence>
<evidence type="ECO:0000259" key="4">
    <source>
        <dbReference type="Pfam" id="PF00206"/>
    </source>
</evidence>
<proteinExistence type="inferred from homology"/>
<dbReference type="GO" id="GO:0006099">
    <property type="term" value="P:tricarboxylic acid cycle"/>
    <property type="evidence" value="ECO:0007669"/>
    <property type="project" value="UniProtKB-UniRule"/>
</dbReference>
<feature type="binding site" evidence="3">
    <location>
        <begin position="98"/>
        <end position="100"/>
    </location>
    <ligand>
        <name>substrate</name>
    </ligand>
</feature>
<keyword evidence="3" id="KW-0816">Tricarboxylic acid cycle</keyword>
<comment type="function">
    <text evidence="3">Involved in the TCA cycle. Catalyzes the stereospecific interconversion of fumarate to L-malate.</text>
</comment>